<feature type="compositionally biased region" description="Basic and acidic residues" evidence="1">
    <location>
        <begin position="1"/>
        <end position="14"/>
    </location>
</feature>
<reference evidence="2" key="1">
    <citation type="submission" date="2023-03" db="UniProtKB">
        <authorList>
            <consortium name="EnsemblPlants"/>
        </authorList>
    </citation>
    <scope>IDENTIFICATION</scope>
</reference>
<dbReference type="Gramene" id="MELO3C011562.2.1">
    <property type="protein sequence ID" value="MELO3C011562.2.1"/>
    <property type="gene ID" value="MELO3C011562.2"/>
</dbReference>
<proteinExistence type="predicted"/>
<sequence length="68" mass="7693">MERRPTDDTDEACKKNSGAIGTKHSSDSLTIFRVQRRTVRLHRRGVEALSGREVLRGGRRRRSEKGGT</sequence>
<dbReference type="EnsemblPlants" id="MELO3C011562.2.1">
    <property type="protein sequence ID" value="MELO3C011562.2.1"/>
    <property type="gene ID" value="MELO3C011562.2"/>
</dbReference>
<dbReference type="AlphaFoldDB" id="A0A9I9D1T7"/>
<organism evidence="2">
    <name type="scientific">Cucumis melo</name>
    <name type="common">Muskmelon</name>
    <dbReference type="NCBI Taxonomy" id="3656"/>
    <lineage>
        <taxon>Eukaryota</taxon>
        <taxon>Viridiplantae</taxon>
        <taxon>Streptophyta</taxon>
        <taxon>Embryophyta</taxon>
        <taxon>Tracheophyta</taxon>
        <taxon>Spermatophyta</taxon>
        <taxon>Magnoliopsida</taxon>
        <taxon>eudicotyledons</taxon>
        <taxon>Gunneridae</taxon>
        <taxon>Pentapetalae</taxon>
        <taxon>rosids</taxon>
        <taxon>fabids</taxon>
        <taxon>Cucurbitales</taxon>
        <taxon>Cucurbitaceae</taxon>
        <taxon>Benincaseae</taxon>
        <taxon>Cucumis</taxon>
    </lineage>
</organism>
<evidence type="ECO:0000313" key="2">
    <source>
        <dbReference type="EnsemblPlants" id="MELO3C011562.2.1"/>
    </source>
</evidence>
<protein>
    <submittedName>
        <fullName evidence="2">Uncharacterized protein</fullName>
    </submittedName>
</protein>
<name>A0A9I9D1T7_CUCME</name>
<evidence type="ECO:0000256" key="1">
    <source>
        <dbReference type="SAM" id="MobiDB-lite"/>
    </source>
</evidence>
<feature type="region of interest" description="Disordered" evidence="1">
    <location>
        <begin position="1"/>
        <end position="24"/>
    </location>
</feature>
<accession>A0A9I9D1T7</accession>